<dbReference type="AlphaFoldDB" id="A0A6G0TQE5"/>
<protein>
    <submittedName>
        <fullName evidence="1">Uncharacterized protein</fullName>
    </submittedName>
</protein>
<keyword evidence="2" id="KW-1185">Reference proteome</keyword>
<name>A0A6G0TQE5_APHGL</name>
<accession>A0A6G0TQE5</accession>
<organism evidence="1 2">
    <name type="scientific">Aphis glycines</name>
    <name type="common">Soybean aphid</name>
    <dbReference type="NCBI Taxonomy" id="307491"/>
    <lineage>
        <taxon>Eukaryota</taxon>
        <taxon>Metazoa</taxon>
        <taxon>Ecdysozoa</taxon>
        <taxon>Arthropoda</taxon>
        <taxon>Hexapoda</taxon>
        <taxon>Insecta</taxon>
        <taxon>Pterygota</taxon>
        <taxon>Neoptera</taxon>
        <taxon>Paraneoptera</taxon>
        <taxon>Hemiptera</taxon>
        <taxon>Sternorrhyncha</taxon>
        <taxon>Aphidomorpha</taxon>
        <taxon>Aphidoidea</taxon>
        <taxon>Aphididae</taxon>
        <taxon>Aphidini</taxon>
        <taxon>Aphis</taxon>
        <taxon>Aphis</taxon>
    </lineage>
</organism>
<dbReference type="Proteomes" id="UP000475862">
    <property type="component" value="Unassembled WGS sequence"/>
</dbReference>
<proteinExistence type="predicted"/>
<sequence length="255" mass="29771">MSEKYVISLIMHCHNMSAFKFCILMKYCTQHTSYINSLRCLLFGNITLLKRKYAVGPSEASRRKILTELGIISVKILPNSLTFRKGFSLYVYKDLNNNQQTHHDQIQQLDLVFFDQNLHLQSGILLNLSFNFSCLSNPLGFFRANFGNNRYKLGLKIDLQWMKIEYKHFVDVECSLSIYKNCLVNNHQSFKINNFKKCETIDENKMDQCNGNNFRALVKTIKKQISLAEYALQKISHNKEMEEPVLPKCRPHIVI</sequence>
<dbReference type="EMBL" id="VYZN01000023">
    <property type="protein sequence ID" value="KAE9536507.1"/>
    <property type="molecule type" value="Genomic_DNA"/>
</dbReference>
<comment type="caution">
    <text evidence="1">The sequence shown here is derived from an EMBL/GenBank/DDBJ whole genome shotgun (WGS) entry which is preliminary data.</text>
</comment>
<evidence type="ECO:0000313" key="1">
    <source>
        <dbReference type="EMBL" id="KAE9536507.1"/>
    </source>
</evidence>
<reference evidence="1 2" key="1">
    <citation type="submission" date="2019-08" db="EMBL/GenBank/DDBJ databases">
        <title>The genome of the soybean aphid Biotype 1, its phylome, world population structure and adaptation to the North American continent.</title>
        <authorList>
            <person name="Giordano R."/>
            <person name="Donthu R.K."/>
            <person name="Hernandez A.G."/>
            <person name="Wright C.L."/>
            <person name="Zimin A.V."/>
        </authorList>
    </citation>
    <scope>NUCLEOTIDE SEQUENCE [LARGE SCALE GENOMIC DNA]</scope>
    <source>
        <tissue evidence="1">Whole aphids</tissue>
    </source>
</reference>
<evidence type="ECO:0000313" key="2">
    <source>
        <dbReference type="Proteomes" id="UP000475862"/>
    </source>
</evidence>
<gene>
    <name evidence="1" type="ORF">AGLY_007296</name>
</gene>